<gene>
    <name evidence="1" type="ORF">PBS001_LOCUS6595</name>
</gene>
<comment type="caution">
    <text evidence="1">The sequence shown here is derived from an EMBL/GenBank/DDBJ whole genome shotgun (WGS) entry which is preliminary data.</text>
</comment>
<evidence type="ECO:0008006" key="3">
    <source>
        <dbReference type="Google" id="ProtNLM"/>
    </source>
</evidence>
<dbReference type="EMBL" id="CAKLCB010000328">
    <property type="protein sequence ID" value="CAH0520093.1"/>
    <property type="molecule type" value="Genomic_DNA"/>
</dbReference>
<protein>
    <recommendedName>
        <fullName evidence="3">PNPLA domain-containing protein</fullName>
    </recommendedName>
</protein>
<dbReference type="Proteomes" id="UP001158986">
    <property type="component" value="Unassembled WGS sequence"/>
</dbReference>
<sequence>MPVSLAARPGALAATGLALHCNFDAIRDFVLLNVIPKAHEFPFGHFRARTFLLNTLKAEGKLHDSDSRRPTTFDSQQQLTDSLMASCCATPVAGMQLNGEWVMDGGILDFQPVYDDKTVTVNPFYCTSADIKPSVYVPMWWALLPPGVHDVEWLFDLVYEDGLKWVVKNSHTGSKHKTVEIPT</sequence>
<accession>A0ABN8D3V1</accession>
<organism evidence="1 2">
    <name type="scientific">Peronospora belbahrii</name>
    <dbReference type="NCBI Taxonomy" id="622444"/>
    <lineage>
        <taxon>Eukaryota</taxon>
        <taxon>Sar</taxon>
        <taxon>Stramenopiles</taxon>
        <taxon>Oomycota</taxon>
        <taxon>Peronosporomycetes</taxon>
        <taxon>Peronosporales</taxon>
        <taxon>Peronosporaceae</taxon>
        <taxon>Peronospora</taxon>
    </lineage>
</organism>
<dbReference type="PANTHER" id="PTHR12406">
    <property type="entry name" value="CALCIUM-INDEPENDENT PHOSPHOLIPASE A2 IPLA2 -RELATED"/>
    <property type="match status" value="1"/>
</dbReference>
<keyword evidence="2" id="KW-1185">Reference proteome</keyword>
<dbReference type="PANTHER" id="PTHR12406:SF42">
    <property type="entry name" value="PNPLA DOMAIN-CONTAINING PROTEIN"/>
    <property type="match status" value="1"/>
</dbReference>
<evidence type="ECO:0000313" key="2">
    <source>
        <dbReference type="Proteomes" id="UP001158986"/>
    </source>
</evidence>
<dbReference type="InterPro" id="IPR033562">
    <property type="entry name" value="PLPL"/>
</dbReference>
<evidence type="ECO:0000313" key="1">
    <source>
        <dbReference type="EMBL" id="CAH0520093.1"/>
    </source>
</evidence>
<proteinExistence type="predicted"/>
<reference evidence="1 2" key="1">
    <citation type="submission" date="2021-11" db="EMBL/GenBank/DDBJ databases">
        <authorList>
            <person name="Islam A."/>
            <person name="Islam S."/>
            <person name="Flora M.S."/>
            <person name="Rahman M."/>
            <person name="Ziaur R.M."/>
            <person name="Epstein J.H."/>
            <person name="Hassan M."/>
            <person name="Klassen M."/>
            <person name="Woodard K."/>
            <person name="Webb A."/>
            <person name="Webby R.J."/>
            <person name="El Zowalaty M.E."/>
        </authorList>
    </citation>
    <scope>NUCLEOTIDE SEQUENCE [LARGE SCALE GENOMIC DNA]</scope>
    <source>
        <strain evidence="1">Pbs1</strain>
    </source>
</reference>
<name>A0ABN8D3V1_9STRA</name>